<dbReference type="Gene3D" id="3.30.70.940">
    <property type="entry name" value="NusG, N-terminal domain"/>
    <property type="match status" value="1"/>
</dbReference>
<proteinExistence type="predicted"/>
<evidence type="ECO:0000313" key="6">
    <source>
        <dbReference type="Proteomes" id="UP001597197"/>
    </source>
</evidence>
<evidence type="ECO:0000259" key="4">
    <source>
        <dbReference type="SMART" id="SM00738"/>
    </source>
</evidence>
<feature type="domain" description="NusG-like N-terminal" evidence="4">
    <location>
        <begin position="5"/>
        <end position="102"/>
    </location>
</feature>
<dbReference type="NCBIfam" id="NF033644">
    <property type="entry name" value="antiterm_UpxY"/>
    <property type="match status" value="1"/>
</dbReference>
<dbReference type="SMART" id="SM00738">
    <property type="entry name" value="NGN"/>
    <property type="match status" value="1"/>
</dbReference>
<dbReference type="SUPFAM" id="SSF82679">
    <property type="entry name" value="N-utilization substance G protein NusG, N-terminal domain"/>
    <property type="match status" value="1"/>
</dbReference>
<dbReference type="Proteomes" id="UP001597197">
    <property type="component" value="Unassembled WGS sequence"/>
</dbReference>
<dbReference type="RefSeq" id="WP_382318682.1">
    <property type="nucleotide sequence ID" value="NZ_JBHUFD010000019.1"/>
</dbReference>
<gene>
    <name evidence="5" type="ORF">ACFSDX_25010</name>
</gene>
<dbReference type="InterPro" id="IPR043425">
    <property type="entry name" value="NusG-like"/>
</dbReference>
<keyword evidence="3" id="KW-0804">Transcription</keyword>
<evidence type="ECO:0000313" key="5">
    <source>
        <dbReference type="EMBL" id="MFD1875714.1"/>
    </source>
</evidence>
<evidence type="ECO:0000256" key="3">
    <source>
        <dbReference type="ARBA" id="ARBA00023163"/>
    </source>
</evidence>
<sequence>MIPLKANWYAVYTYPNLERRIHSELVKQAISTYLPLQKVLRQWSDRIKELHVPLFPSYLFVHIHDHERVNVLKVAGVARFVAFEGRPAIISTDEIETIRKVESVAVELEPSLLSGDWVQIMHGPLAGLKGILFKKKGKTRFGVQLNGLRQALSLNVCVSLLKKL</sequence>
<dbReference type="InterPro" id="IPR036735">
    <property type="entry name" value="NGN_dom_sf"/>
</dbReference>
<comment type="caution">
    <text evidence="5">The sequence shown here is derived from an EMBL/GenBank/DDBJ whole genome shotgun (WGS) entry which is preliminary data.</text>
</comment>
<organism evidence="5 6">
    <name type="scientific">Hymenobacter bucti</name>
    <dbReference type="NCBI Taxonomy" id="1844114"/>
    <lineage>
        <taxon>Bacteria</taxon>
        <taxon>Pseudomonadati</taxon>
        <taxon>Bacteroidota</taxon>
        <taxon>Cytophagia</taxon>
        <taxon>Cytophagales</taxon>
        <taxon>Hymenobacteraceae</taxon>
        <taxon>Hymenobacter</taxon>
    </lineage>
</organism>
<dbReference type="EMBL" id="JBHUFD010000019">
    <property type="protein sequence ID" value="MFD1875714.1"/>
    <property type="molecule type" value="Genomic_DNA"/>
</dbReference>
<evidence type="ECO:0000256" key="2">
    <source>
        <dbReference type="ARBA" id="ARBA00023015"/>
    </source>
</evidence>
<dbReference type="CDD" id="cd09895">
    <property type="entry name" value="NGN_SP_UpxY"/>
    <property type="match status" value="1"/>
</dbReference>
<name>A0ABW4R1H1_9BACT</name>
<accession>A0ABW4R1H1</accession>
<dbReference type="PANTHER" id="PTHR30265:SF4">
    <property type="entry name" value="KOW MOTIF FAMILY PROTEIN, EXPRESSED"/>
    <property type="match status" value="1"/>
</dbReference>
<dbReference type="Pfam" id="PF02357">
    <property type="entry name" value="NusG"/>
    <property type="match status" value="1"/>
</dbReference>
<keyword evidence="1" id="KW-0889">Transcription antitermination</keyword>
<keyword evidence="6" id="KW-1185">Reference proteome</keyword>
<dbReference type="PANTHER" id="PTHR30265">
    <property type="entry name" value="RHO-INTERACTING TRANSCRIPTION TERMINATION FACTOR NUSG"/>
    <property type="match status" value="1"/>
</dbReference>
<evidence type="ECO:0000256" key="1">
    <source>
        <dbReference type="ARBA" id="ARBA00022814"/>
    </source>
</evidence>
<keyword evidence="2" id="KW-0805">Transcription regulation</keyword>
<protein>
    <submittedName>
        <fullName evidence="5">UpxY family transcription antiterminator</fullName>
    </submittedName>
</protein>
<reference evidence="6" key="1">
    <citation type="journal article" date="2019" name="Int. J. Syst. Evol. Microbiol.">
        <title>The Global Catalogue of Microorganisms (GCM) 10K type strain sequencing project: providing services to taxonomists for standard genome sequencing and annotation.</title>
        <authorList>
            <consortium name="The Broad Institute Genomics Platform"/>
            <consortium name="The Broad Institute Genome Sequencing Center for Infectious Disease"/>
            <person name="Wu L."/>
            <person name="Ma J."/>
        </authorList>
    </citation>
    <scope>NUCLEOTIDE SEQUENCE [LARGE SCALE GENOMIC DNA]</scope>
    <source>
        <strain evidence="6">CGMCC 1.15795</strain>
    </source>
</reference>
<dbReference type="InterPro" id="IPR006645">
    <property type="entry name" value="NGN-like_dom"/>
</dbReference>